<dbReference type="Proteomes" id="UP000266743">
    <property type="component" value="Chromosome 10"/>
</dbReference>
<accession>A0A3L6KZ29</accession>
<feature type="region of interest" description="Disordered" evidence="1">
    <location>
        <begin position="30"/>
        <end position="102"/>
    </location>
</feature>
<reference evidence="2" key="1">
    <citation type="submission" date="2018-09" db="EMBL/GenBank/DDBJ databases">
        <title>whole genome sequence of T. equiperdum IVM-t1 strain.</title>
        <authorList>
            <person name="Suganuma K."/>
        </authorList>
    </citation>
    <scope>NUCLEOTIDE SEQUENCE [LARGE SCALE GENOMIC DNA]</scope>
    <source>
        <strain evidence="2">IVM-t1</strain>
    </source>
</reference>
<comment type="caution">
    <text evidence="2">The sequence shown here is derived from an EMBL/GenBank/DDBJ whole genome shotgun (WGS) entry which is preliminary data.</text>
</comment>
<proteinExistence type="predicted"/>
<protein>
    <submittedName>
        <fullName evidence="2">Uncharacterized protein</fullName>
    </submittedName>
</protein>
<sequence>MTSHPAVLATAFHTNHIRDRGIPISFVNTPQRVPQRERQAYTTRTTTSLSAHPPTPSRARRRFKSSRRSRRPQAALKWRESGNTPIRGAPGESVDRKGQDFPLSPSHFSGTLLITFADAPRWRFPSYVSVTFLDGRGCHTPQKALD</sequence>
<feature type="compositionally biased region" description="Polar residues" evidence="1">
    <location>
        <begin position="40"/>
        <end position="50"/>
    </location>
</feature>
<gene>
    <name evidence="2" type="ORF">DPX39_100015200</name>
</gene>
<evidence type="ECO:0000256" key="1">
    <source>
        <dbReference type="SAM" id="MobiDB-lite"/>
    </source>
</evidence>
<dbReference type="EMBL" id="QSBY01000010">
    <property type="protein sequence ID" value="RHW69623.1"/>
    <property type="molecule type" value="Genomic_DNA"/>
</dbReference>
<evidence type="ECO:0000313" key="2">
    <source>
        <dbReference type="EMBL" id="RHW69623.1"/>
    </source>
</evidence>
<name>A0A3L6KZ29_9TRYP</name>
<feature type="compositionally biased region" description="Basic residues" evidence="1">
    <location>
        <begin position="58"/>
        <end position="71"/>
    </location>
</feature>
<dbReference type="AlphaFoldDB" id="A0A3L6KZ29"/>
<organism evidence="2">
    <name type="scientific">Trypanosoma brucei equiperdum</name>
    <dbReference type="NCBI Taxonomy" id="630700"/>
    <lineage>
        <taxon>Eukaryota</taxon>
        <taxon>Discoba</taxon>
        <taxon>Euglenozoa</taxon>
        <taxon>Kinetoplastea</taxon>
        <taxon>Metakinetoplastina</taxon>
        <taxon>Trypanosomatida</taxon>
        <taxon>Trypanosomatidae</taxon>
        <taxon>Trypanosoma</taxon>
    </lineage>
</organism>